<reference evidence="11 12" key="1">
    <citation type="submission" date="2020-09" db="EMBL/GenBank/DDBJ databases">
        <title>Pseudoxanthomonas sp. CAU 1598 isolated from sand of Yaerae Beach.</title>
        <authorList>
            <person name="Kim W."/>
        </authorList>
    </citation>
    <scope>NUCLEOTIDE SEQUENCE [LARGE SCALE GENOMIC DNA]</scope>
    <source>
        <strain evidence="11 12">CAU 1598</strain>
    </source>
</reference>
<dbReference type="Pfam" id="PF08461">
    <property type="entry name" value="WHD_RNase_R"/>
    <property type="match status" value="1"/>
</dbReference>
<dbReference type="InterPro" id="IPR022966">
    <property type="entry name" value="RNase_II/R_CS"/>
</dbReference>
<evidence type="ECO:0000256" key="8">
    <source>
        <dbReference type="HAMAP-Rule" id="MF_01895"/>
    </source>
</evidence>
<dbReference type="GO" id="GO:0008859">
    <property type="term" value="F:exoribonuclease II activity"/>
    <property type="evidence" value="ECO:0007669"/>
    <property type="project" value="UniProtKB-UniRule"/>
</dbReference>
<keyword evidence="4 8" id="KW-0540">Nuclease</keyword>
<dbReference type="InterPro" id="IPR050180">
    <property type="entry name" value="RNR_Ribonuclease"/>
</dbReference>
<dbReference type="InterPro" id="IPR013668">
    <property type="entry name" value="RNase_R_HTH_12"/>
</dbReference>
<dbReference type="NCBIfam" id="TIGR00358">
    <property type="entry name" value="3_prime_RNase"/>
    <property type="match status" value="1"/>
</dbReference>
<dbReference type="InterPro" id="IPR011805">
    <property type="entry name" value="RNase_R"/>
</dbReference>
<dbReference type="PROSITE" id="PS01175">
    <property type="entry name" value="RIBONUCLEASE_II"/>
    <property type="match status" value="1"/>
</dbReference>
<feature type="domain" description="S1 motif" evidence="10">
    <location>
        <begin position="729"/>
        <end position="810"/>
    </location>
</feature>
<sequence length="835" mass="92609">MAKKRKSSSAPPWLPDVLKQRFEEEGAGSPKRTGGKTGVKGGAKRSAESGLAGRGRQDDESSARKRGKTGTASSGRVSSGRPGAGPDRSRGGRGWKDPQADREAARYDNPIASREAILQFLSEYGEPLVAERIATALNLRAADRFEALGRRLAAMVRDGQLLMNRRGAYAPAERLALIPGVVIANADGFGFLRADAGGDDLFLPPGQMRQVMHGDRVLAALAGVDSRGRREAKIVEVLERRTSRLVGRYSERDGIGLVVPDDRRQHQDIVIPHEARNEARNGQIVVCEITAAPERGRPPFGKVVAVLGDALTPSLVVEMAINGHGLPHDWPQAVLDEAARVPLEVPPSELEDRVDLRDIPLVTIDGETAKDFDDAVYCEANRNGFRLLVAIADVSHYVQLETALDDEAQARATSVYFPGFVVPMLPEMLSNGICSLNPRVDRLCFVCDMQIDHEGVVVRSKFYEAVMRSHARLTYTGVWAAIGEKQAEARDALGDLLPHIERLYQLFQLLARQRTARGAIEFESEEIDFRLGPNGEVVQAEALKRNDAHKLIEECMIAANVEAARYLLKKKLPTPFRVHDRPPESKFEELQAFLSEFGLRLPAWERVTPKDFTSLLKRVRKRPDAMLLEQVLLRSQALAVYQPENIGHFGLALDAYAHFTSPIRRYPDLLVHRAIKHALQGGKADSFSYAAHEMAALALHCSECGRRADEAEREVDERYRCAWMEQHVGAEFDGVISGVQSFGIFVELKESKINGLVHVTQLPNDYYHFDPQRKLMRGEHHGLSLRLGDQVRVLVLRASLEDRKIDFRLVAHENAPLQSAGRGSRPTAGRPGRRR</sequence>
<dbReference type="HAMAP" id="MF_01895">
    <property type="entry name" value="RNase_R"/>
    <property type="match status" value="1"/>
</dbReference>
<dbReference type="Pfam" id="PF00575">
    <property type="entry name" value="S1"/>
    <property type="match status" value="1"/>
</dbReference>
<dbReference type="Proteomes" id="UP000613768">
    <property type="component" value="Unassembled WGS sequence"/>
</dbReference>
<keyword evidence="3 8" id="KW-0963">Cytoplasm</keyword>
<dbReference type="GO" id="GO:0003723">
    <property type="term" value="F:RNA binding"/>
    <property type="evidence" value="ECO:0007669"/>
    <property type="project" value="UniProtKB-UniRule"/>
</dbReference>
<dbReference type="SUPFAM" id="SSF50249">
    <property type="entry name" value="Nucleic acid-binding proteins"/>
    <property type="match status" value="4"/>
</dbReference>
<dbReference type="Gene3D" id="2.40.50.140">
    <property type="entry name" value="Nucleic acid-binding proteins"/>
    <property type="match status" value="2"/>
</dbReference>
<dbReference type="RefSeq" id="WP_192029954.1">
    <property type="nucleotide sequence ID" value="NZ_JACYTR010000025.1"/>
</dbReference>
<evidence type="ECO:0000256" key="2">
    <source>
        <dbReference type="ARBA" id="ARBA00004496"/>
    </source>
</evidence>
<dbReference type="Pfam" id="PF00773">
    <property type="entry name" value="RNB"/>
    <property type="match status" value="1"/>
</dbReference>
<comment type="caution">
    <text evidence="11">The sequence shown here is derived from an EMBL/GenBank/DDBJ whole genome shotgun (WGS) entry which is preliminary data.</text>
</comment>
<feature type="region of interest" description="Disordered" evidence="9">
    <location>
        <begin position="1"/>
        <end position="108"/>
    </location>
</feature>
<evidence type="ECO:0000256" key="6">
    <source>
        <dbReference type="ARBA" id="ARBA00022839"/>
    </source>
</evidence>
<evidence type="ECO:0000256" key="3">
    <source>
        <dbReference type="ARBA" id="ARBA00022490"/>
    </source>
</evidence>
<keyword evidence="5 8" id="KW-0378">Hydrolase</keyword>
<gene>
    <name evidence="8 11" type="primary">rnr</name>
    <name evidence="11" type="ORF">IFO71_12380</name>
</gene>
<accession>A0AAW3ZLX2</accession>
<keyword evidence="7 8" id="KW-0694">RNA-binding</keyword>
<feature type="compositionally biased region" description="Basic and acidic residues" evidence="9">
    <location>
        <begin position="87"/>
        <end position="106"/>
    </location>
</feature>
<evidence type="ECO:0000256" key="5">
    <source>
        <dbReference type="ARBA" id="ARBA00022801"/>
    </source>
</evidence>
<keyword evidence="12" id="KW-1185">Reference proteome</keyword>
<dbReference type="SMART" id="SM00357">
    <property type="entry name" value="CSP"/>
    <property type="match status" value="2"/>
</dbReference>
<comment type="catalytic activity">
    <reaction evidence="1 8">
        <text>Exonucleolytic cleavage in the 3'- to 5'-direction to yield nucleoside 5'-phosphates.</text>
        <dbReference type="EC" id="3.1.13.1"/>
    </reaction>
</comment>
<evidence type="ECO:0000256" key="4">
    <source>
        <dbReference type="ARBA" id="ARBA00022722"/>
    </source>
</evidence>
<dbReference type="GO" id="GO:0006402">
    <property type="term" value="P:mRNA catabolic process"/>
    <property type="evidence" value="ECO:0007669"/>
    <property type="project" value="TreeGrafter"/>
</dbReference>
<evidence type="ECO:0000313" key="11">
    <source>
        <dbReference type="EMBL" id="MBD8526534.1"/>
    </source>
</evidence>
<dbReference type="AlphaFoldDB" id="A0AAW3ZLX2"/>
<dbReference type="InterPro" id="IPR003029">
    <property type="entry name" value="S1_domain"/>
</dbReference>
<keyword evidence="6 8" id="KW-0269">Exonuclease</keyword>
<dbReference type="PROSITE" id="PS50126">
    <property type="entry name" value="S1"/>
    <property type="match status" value="1"/>
</dbReference>
<proteinExistence type="inferred from homology"/>
<protein>
    <recommendedName>
        <fullName evidence="8">Ribonuclease R</fullName>
        <shortName evidence="8">RNase R</shortName>
        <ecNumber evidence="8">3.1.13.1</ecNumber>
    </recommendedName>
</protein>
<dbReference type="SMART" id="SM00955">
    <property type="entry name" value="RNB"/>
    <property type="match status" value="1"/>
</dbReference>
<name>A0AAW3ZLX2_9GAMM</name>
<dbReference type="InterPro" id="IPR013223">
    <property type="entry name" value="RNase_B_OB_dom"/>
</dbReference>
<organism evidence="11 12">
    <name type="scientific">Pseudomarimonas arenosa</name>
    <dbReference type="NCBI Taxonomy" id="2774145"/>
    <lineage>
        <taxon>Bacteria</taxon>
        <taxon>Pseudomonadati</taxon>
        <taxon>Pseudomonadota</taxon>
        <taxon>Gammaproteobacteria</taxon>
        <taxon>Lysobacterales</taxon>
        <taxon>Lysobacteraceae</taxon>
        <taxon>Pseudomarimonas</taxon>
    </lineage>
</organism>
<evidence type="ECO:0000256" key="1">
    <source>
        <dbReference type="ARBA" id="ARBA00001849"/>
    </source>
</evidence>
<dbReference type="CDD" id="cd04471">
    <property type="entry name" value="S1_RNase_R"/>
    <property type="match status" value="1"/>
</dbReference>
<evidence type="ECO:0000259" key="10">
    <source>
        <dbReference type="PROSITE" id="PS50126"/>
    </source>
</evidence>
<dbReference type="InterPro" id="IPR004476">
    <property type="entry name" value="RNase_II/RNase_R"/>
</dbReference>
<dbReference type="EMBL" id="JACYTR010000025">
    <property type="protein sequence ID" value="MBD8526534.1"/>
    <property type="molecule type" value="Genomic_DNA"/>
</dbReference>
<dbReference type="NCBIfam" id="TIGR02063">
    <property type="entry name" value="RNase_R"/>
    <property type="match status" value="1"/>
</dbReference>
<dbReference type="InterPro" id="IPR011129">
    <property type="entry name" value="CSD"/>
</dbReference>
<comment type="subcellular location">
    <subcellularLocation>
        <location evidence="2 8">Cytoplasm</location>
    </subcellularLocation>
</comment>
<evidence type="ECO:0000313" key="12">
    <source>
        <dbReference type="Proteomes" id="UP000613768"/>
    </source>
</evidence>
<dbReference type="PANTHER" id="PTHR23355">
    <property type="entry name" value="RIBONUCLEASE"/>
    <property type="match status" value="1"/>
</dbReference>
<dbReference type="Pfam" id="PF08206">
    <property type="entry name" value="OB_RNB"/>
    <property type="match status" value="1"/>
</dbReference>
<evidence type="ECO:0000256" key="9">
    <source>
        <dbReference type="SAM" id="MobiDB-lite"/>
    </source>
</evidence>
<comment type="similarity">
    <text evidence="8">Belongs to the RNR ribonuclease family. RNase R subfamily.</text>
</comment>
<dbReference type="InterPro" id="IPR001900">
    <property type="entry name" value="RNase_II/R"/>
</dbReference>
<comment type="function">
    <text evidence="8">3'-5' exoribonuclease that releases 5'-nucleoside monophosphates and is involved in maturation of structured RNAs.</text>
</comment>
<dbReference type="InterPro" id="IPR040476">
    <property type="entry name" value="CSD2"/>
</dbReference>
<dbReference type="PANTHER" id="PTHR23355:SF9">
    <property type="entry name" value="DIS3-LIKE EXONUCLEASE 2"/>
    <property type="match status" value="1"/>
</dbReference>
<dbReference type="GO" id="GO:0005829">
    <property type="term" value="C:cytosol"/>
    <property type="evidence" value="ECO:0007669"/>
    <property type="project" value="UniProtKB-ARBA"/>
</dbReference>
<dbReference type="EC" id="3.1.13.1" evidence="8"/>
<dbReference type="InterPro" id="IPR012340">
    <property type="entry name" value="NA-bd_OB-fold"/>
</dbReference>
<evidence type="ECO:0000256" key="7">
    <source>
        <dbReference type="ARBA" id="ARBA00022884"/>
    </source>
</evidence>
<dbReference type="Pfam" id="PF17876">
    <property type="entry name" value="CSD2"/>
    <property type="match status" value="1"/>
</dbReference>
<dbReference type="SMART" id="SM00316">
    <property type="entry name" value="S1"/>
    <property type="match status" value="1"/>
</dbReference>